<dbReference type="PANTHER" id="PTHR42818">
    <property type="entry name" value="SULFOPYRUVATE DECARBOXYLASE SUBUNIT ALPHA"/>
    <property type="match status" value="1"/>
</dbReference>
<name>A0A8A4THT2_SULCO</name>
<proteinExistence type="predicted"/>
<evidence type="ECO:0000313" key="3">
    <source>
        <dbReference type="EMBL" id="QTD49486.1"/>
    </source>
</evidence>
<dbReference type="Proteomes" id="UP000663929">
    <property type="component" value="Chromosome"/>
</dbReference>
<gene>
    <name evidence="3" type="ORF">J3U87_28200</name>
</gene>
<protein>
    <recommendedName>
        <fullName evidence="5">Phosphonopyruvate decarboxylase</fullName>
    </recommendedName>
</protein>
<dbReference type="GO" id="GO:0016831">
    <property type="term" value="F:carboxy-lyase activity"/>
    <property type="evidence" value="ECO:0007669"/>
    <property type="project" value="UniProtKB-KW"/>
</dbReference>
<evidence type="ECO:0008006" key="5">
    <source>
        <dbReference type="Google" id="ProtNLM"/>
    </source>
</evidence>
<dbReference type="InterPro" id="IPR029061">
    <property type="entry name" value="THDP-binding"/>
</dbReference>
<evidence type="ECO:0000256" key="2">
    <source>
        <dbReference type="ARBA" id="ARBA00023239"/>
    </source>
</evidence>
<keyword evidence="1" id="KW-0210">Decarboxylase</keyword>
<dbReference type="AlphaFoldDB" id="A0A8A4THT2"/>
<dbReference type="PANTHER" id="PTHR42818:SF1">
    <property type="entry name" value="SULFOPYRUVATE DECARBOXYLASE"/>
    <property type="match status" value="1"/>
</dbReference>
<keyword evidence="4" id="KW-1185">Reference proteome</keyword>
<organism evidence="3 4">
    <name type="scientific">Sulfidibacter corallicola</name>
    <dbReference type="NCBI Taxonomy" id="2818388"/>
    <lineage>
        <taxon>Bacteria</taxon>
        <taxon>Pseudomonadati</taxon>
        <taxon>Acidobacteriota</taxon>
        <taxon>Holophagae</taxon>
        <taxon>Acanthopleuribacterales</taxon>
        <taxon>Acanthopleuribacteraceae</taxon>
        <taxon>Sulfidibacter</taxon>
    </lineage>
</organism>
<evidence type="ECO:0000313" key="4">
    <source>
        <dbReference type="Proteomes" id="UP000663929"/>
    </source>
</evidence>
<reference evidence="3" key="1">
    <citation type="submission" date="2021-03" db="EMBL/GenBank/DDBJ databases">
        <title>Acanthopleuribacteraceae sp. M133.</title>
        <authorList>
            <person name="Wang G."/>
        </authorList>
    </citation>
    <scope>NUCLEOTIDE SEQUENCE</scope>
    <source>
        <strain evidence="3">M133</strain>
    </source>
</reference>
<sequence>MSRELYPQICTGAEFAAELNRRATLTAGVPDSVIRQVLPHLNHYQAVPGEEHAIAIAFGARAGHGCPAVLMQNSGLGRALDALLGLQRLYETGLVLVVSNRGELAWEEPQHQDWGSLTQPLLDLLEIEVVDFGQEGLAGLHRCFDLAYGGEAERIAVLLVHRGNIDESS</sequence>
<dbReference type="EMBL" id="CP071793">
    <property type="protein sequence ID" value="QTD49486.1"/>
    <property type="molecule type" value="Genomic_DNA"/>
</dbReference>
<dbReference type="SUPFAM" id="SSF52518">
    <property type="entry name" value="Thiamin diphosphate-binding fold (THDP-binding)"/>
    <property type="match status" value="1"/>
</dbReference>
<keyword evidence="2" id="KW-0456">Lyase</keyword>
<evidence type="ECO:0000256" key="1">
    <source>
        <dbReference type="ARBA" id="ARBA00022793"/>
    </source>
</evidence>
<dbReference type="KEGG" id="scor:J3U87_28200"/>
<dbReference type="InterPro" id="IPR051818">
    <property type="entry name" value="TPP_dependent_decarboxylase"/>
</dbReference>
<accession>A0A8A4THT2</accession>
<dbReference type="RefSeq" id="WP_237379118.1">
    <property type="nucleotide sequence ID" value="NZ_CP071793.1"/>
</dbReference>